<feature type="binding site" evidence="21">
    <location>
        <position position="267"/>
    </location>
    <ligand>
        <name>7-phospho-2-dehydro-3-deoxy-D-arabino-heptonate</name>
        <dbReference type="ChEBI" id="CHEBI:58394"/>
    </ligand>
</feature>
<keyword evidence="6 21" id="KW-0963">Cytoplasm</keyword>
<dbReference type="FunFam" id="3.20.20.70:FF:000135">
    <property type="entry name" value="Pentafunctional AROM polypeptide"/>
    <property type="match status" value="1"/>
</dbReference>
<dbReference type="Pfam" id="PF01202">
    <property type="entry name" value="SKI"/>
    <property type="match status" value="1"/>
</dbReference>
<comment type="catalytic activity">
    <reaction evidence="21 22">
        <text>3-dehydroquinate = 3-dehydroshikimate + H2O</text>
        <dbReference type="Rhea" id="RHEA:21096"/>
        <dbReference type="ChEBI" id="CHEBI:15377"/>
        <dbReference type="ChEBI" id="CHEBI:16630"/>
        <dbReference type="ChEBI" id="CHEBI:32364"/>
        <dbReference type="EC" id="4.2.1.10"/>
    </reaction>
</comment>
<feature type="binding site" evidence="21">
    <location>
        <begin position="260"/>
        <end position="264"/>
    </location>
    <ligand>
        <name>7-phospho-2-dehydro-3-deoxy-D-arabino-heptonate</name>
        <dbReference type="ChEBI" id="CHEBI:58394"/>
    </ligand>
</feature>
<dbReference type="InterPro" id="IPR001381">
    <property type="entry name" value="DHquinase_I"/>
</dbReference>
<dbReference type="PROSITE" id="PS00885">
    <property type="entry name" value="EPSP_SYNTHASE_2"/>
    <property type="match status" value="1"/>
</dbReference>
<dbReference type="InterPro" id="IPR036291">
    <property type="entry name" value="NAD(P)-bd_dom_sf"/>
</dbReference>
<dbReference type="InterPro" id="IPR013785">
    <property type="entry name" value="Aldolase_TIM"/>
</dbReference>
<evidence type="ECO:0000256" key="11">
    <source>
        <dbReference type="ARBA" id="ARBA00022777"/>
    </source>
</evidence>
<feature type="domain" description="SDH C-terminal" evidence="28">
    <location>
        <begin position="1546"/>
        <end position="1575"/>
    </location>
</feature>
<dbReference type="NCBIfam" id="TIGR01809">
    <property type="entry name" value="Shik-DH-AROM"/>
    <property type="match status" value="1"/>
</dbReference>
<dbReference type="OrthoDB" id="197068at2759"/>
<evidence type="ECO:0000256" key="15">
    <source>
        <dbReference type="ARBA" id="ARBA00023002"/>
    </source>
</evidence>
<evidence type="ECO:0000256" key="10">
    <source>
        <dbReference type="ARBA" id="ARBA00022741"/>
    </source>
</evidence>
<comment type="caution">
    <text evidence="21">Lacks conserved residue(s) required for the propagation of feature annotation.</text>
</comment>
<dbReference type="InterPro" id="IPR030960">
    <property type="entry name" value="DHQS/DOIS_N"/>
</dbReference>
<feature type="binding site" evidence="21">
    <location>
        <begin position="189"/>
        <end position="192"/>
    </location>
    <ligand>
        <name>7-phospho-2-dehydro-3-deoxy-D-arabino-heptonate</name>
        <dbReference type="ChEBI" id="CHEBI:58394"/>
    </ligand>
</feature>
<dbReference type="HAMAP" id="MF_00210">
    <property type="entry name" value="EPSP_synth"/>
    <property type="match status" value="1"/>
</dbReference>
<feature type="binding site" evidence="21">
    <location>
        <position position="283"/>
    </location>
    <ligand>
        <name>Zn(2+)</name>
        <dbReference type="ChEBI" id="CHEBI:29105"/>
        <note>catalytic</note>
    </ligand>
</feature>
<dbReference type="InterPro" id="IPR006264">
    <property type="entry name" value="EPSP_synthase"/>
</dbReference>
<evidence type="ECO:0000256" key="4">
    <source>
        <dbReference type="ARBA" id="ARBA00009349"/>
    </source>
</evidence>
<feature type="transmembrane region" description="Helical" evidence="23">
    <location>
        <begin position="103"/>
        <end position="124"/>
    </location>
</feature>
<organism evidence="31">
    <name type="scientific">Melampsora larici-populina (strain 98AG31 / pathotype 3-4-7)</name>
    <name type="common">Poplar leaf rust fungus</name>
    <dbReference type="NCBI Taxonomy" id="747676"/>
    <lineage>
        <taxon>Eukaryota</taxon>
        <taxon>Fungi</taxon>
        <taxon>Dikarya</taxon>
        <taxon>Basidiomycota</taxon>
        <taxon>Pucciniomycotina</taxon>
        <taxon>Pucciniomycetes</taxon>
        <taxon>Pucciniales</taxon>
        <taxon>Melampsoraceae</taxon>
        <taxon>Melampsora</taxon>
    </lineage>
</organism>
<dbReference type="STRING" id="747676.F4RMC3"/>
<dbReference type="EC" id="1.1.1.25" evidence="21"/>
<dbReference type="InterPro" id="IPR013708">
    <property type="entry name" value="Shikimate_DH-bd_N"/>
</dbReference>
<evidence type="ECO:0000256" key="1">
    <source>
        <dbReference type="ARBA" id="ARBA00004811"/>
    </source>
</evidence>
<feature type="binding site" evidence="21">
    <location>
        <position position="147"/>
    </location>
    <ligand>
        <name>7-phospho-2-dehydro-3-deoxy-D-arabino-heptonate</name>
        <dbReference type="ChEBI" id="CHEBI:58394"/>
    </ligand>
</feature>
<proteinExistence type="inferred from homology"/>
<comment type="catalytic activity">
    <reaction evidence="19">
        <text>3-phosphoshikimate + phosphoenolpyruvate = 5-O-(1-carboxyvinyl)-3-phosphoshikimate + phosphate</text>
        <dbReference type="Rhea" id="RHEA:21256"/>
        <dbReference type="ChEBI" id="CHEBI:43474"/>
        <dbReference type="ChEBI" id="CHEBI:57701"/>
        <dbReference type="ChEBI" id="CHEBI:58702"/>
        <dbReference type="ChEBI" id="CHEBI:145989"/>
        <dbReference type="EC" id="2.5.1.19"/>
    </reaction>
    <physiologicalReaction direction="left-to-right" evidence="19">
        <dbReference type="Rhea" id="RHEA:21257"/>
    </physiologicalReaction>
</comment>
<dbReference type="Pfam" id="PF08501">
    <property type="entry name" value="Shikimate_dh_N"/>
    <property type="match status" value="1"/>
</dbReference>
<dbReference type="InterPro" id="IPR006151">
    <property type="entry name" value="Shikm_DH/Glu-tRNA_Rdtase"/>
</dbReference>
<evidence type="ECO:0000256" key="18">
    <source>
        <dbReference type="ARBA" id="ARBA00023268"/>
    </source>
</evidence>
<evidence type="ECO:0000256" key="9">
    <source>
        <dbReference type="ARBA" id="ARBA00022723"/>
    </source>
</evidence>
<dbReference type="InParanoid" id="F4RMC3"/>
<keyword evidence="17 21" id="KW-0456">Lyase</keyword>
<dbReference type="InterPro" id="IPR000623">
    <property type="entry name" value="Shikimate_kinase/TSH1"/>
</dbReference>
<dbReference type="PANTHER" id="PTHR21090:SF5">
    <property type="entry name" value="PENTAFUNCTIONAL AROM POLYPEPTIDE"/>
    <property type="match status" value="1"/>
</dbReference>
<comment type="similarity">
    <text evidence="21 22">In the 3rd section; belongs to the shikimate kinase family.</text>
</comment>
<evidence type="ECO:0000256" key="6">
    <source>
        <dbReference type="ARBA" id="ARBA00022490"/>
    </source>
</evidence>
<evidence type="ECO:0000256" key="14">
    <source>
        <dbReference type="ARBA" id="ARBA00022857"/>
    </source>
</evidence>
<dbReference type="NCBIfam" id="TIGR01356">
    <property type="entry name" value="aroA"/>
    <property type="match status" value="1"/>
</dbReference>
<keyword evidence="14 21" id="KW-0521">NADP</keyword>
<dbReference type="Pfam" id="PF00275">
    <property type="entry name" value="EPSP_synthase"/>
    <property type="match status" value="1"/>
</dbReference>
<dbReference type="Gene3D" id="3.40.50.1970">
    <property type="match status" value="1"/>
</dbReference>
<accession>F4RMC3</accession>
<keyword evidence="11 21" id="KW-0418">Kinase</keyword>
<gene>
    <name evidence="30" type="ORF">MELLADRAFT_74837</name>
</gene>
<keyword evidence="16 21" id="KW-0057">Aromatic amino acid biosynthesis</keyword>
<dbReference type="GO" id="GO:0005524">
    <property type="term" value="F:ATP binding"/>
    <property type="evidence" value="ECO:0007669"/>
    <property type="project" value="UniProtKB-UniRule"/>
</dbReference>
<dbReference type="PROSITE" id="PS01128">
    <property type="entry name" value="SHIKIMATE_KINASE"/>
    <property type="match status" value="1"/>
</dbReference>
<evidence type="ECO:0000259" key="25">
    <source>
        <dbReference type="Pfam" id="PF01488"/>
    </source>
</evidence>
<dbReference type="InterPro" id="IPR036968">
    <property type="entry name" value="Enolpyruvate_Tfrase_sf"/>
</dbReference>
<dbReference type="CDD" id="cd01065">
    <property type="entry name" value="NAD_bind_Shikimate_DH"/>
    <property type="match status" value="1"/>
</dbReference>
<feature type="binding site" evidence="21">
    <location>
        <position position="246"/>
    </location>
    <ligand>
        <name>7-phospho-2-dehydro-3-deoxy-D-arabino-heptonate</name>
        <dbReference type="ChEBI" id="CHEBI:58394"/>
    </ligand>
</feature>
<dbReference type="Pfam" id="PF01487">
    <property type="entry name" value="DHquinase_I"/>
    <property type="match status" value="1"/>
</dbReference>
<keyword evidence="23" id="KW-1133">Transmembrane helix</keyword>
<evidence type="ECO:0000256" key="21">
    <source>
        <dbReference type="HAMAP-Rule" id="MF_03143"/>
    </source>
</evidence>
<keyword evidence="15 21" id="KW-0560">Oxidoreductase</keyword>
<comment type="function">
    <text evidence="21 22">The AROM polypeptide catalyzes 5 consecutive enzymatic reactions in prechorismate polyaromatic amino acid biosynthesis.</text>
</comment>
<dbReference type="EMBL" id="GL883108">
    <property type="protein sequence ID" value="EGG06402.1"/>
    <property type="molecule type" value="Genomic_DNA"/>
</dbReference>
<dbReference type="Gene3D" id="3.40.50.10860">
    <property type="entry name" value="Leucine Dehydrogenase, chain A, domain 1"/>
    <property type="match status" value="1"/>
</dbReference>
<feature type="domain" description="Shikimate dehydrogenase substrate binding N-terminal" evidence="27">
    <location>
        <begin position="1316"/>
        <end position="1399"/>
    </location>
</feature>
<dbReference type="InterPro" id="IPR056179">
    <property type="entry name" value="DHQS_C"/>
</dbReference>
<comment type="pathway">
    <text evidence="1 21 22">Metabolic intermediate biosynthesis; chorismate biosynthesis; chorismate from D-erythrose 4-phosphate and phosphoenolpyruvate: step 6/7.</text>
</comment>
<dbReference type="eggNOG" id="KOG0692">
    <property type="taxonomic scope" value="Eukaryota"/>
</dbReference>
<dbReference type="FunFam" id="3.40.50.1970:FF:000007">
    <property type="entry name" value="Pentafunctional AROM polypeptide"/>
    <property type="match status" value="1"/>
</dbReference>
<name>F4RMC3_MELLP</name>
<feature type="domain" description="Quinate/shikimate 5-dehydrogenase/glutamyl-tRNA reductase" evidence="25">
    <location>
        <begin position="1431"/>
        <end position="1515"/>
    </location>
</feature>
<dbReference type="Pfam" id="PF18317">
    <property type="entry name" value="SDH_C"/>
    <property type="match status" value="1"/>
</dbReference>
<comment type="pathway">
    <text evidence="21 22">Metabolic intermediate biosynthesis; chorismate biosynthesis; chorismate from D-erythrose 4-phosphate and phosphoenolpyruvate: step 4/7.</text>
</comment>
<evidence type="ECO:0000259" key="24">
    <source>
        <dbReference type="Pfam" id="PF00275"/>
    </source>
</evidence>
<feature type="region of interest" description="3-dehydroquinate synthase" evidence="21">
    <location>
        <begin position="1"/>
        <end position="380"/>
    </location>
</feature>
<dbReference type="EC" id="4.2.3.4" evidence="21"/>
<dbReference type="KEGG" id="mlr:MELLADRAFT_74837"/>
<dbReference type="HOGENOM" id="CLU_001201_1_2_1"/>
<dbReference type="FunFam" id="1.20.1090.10:FF:000007">
    <property type="entry name" value="Pentafunctional AROM polypeptide"/>
    <property type="match status" value="1"/>
</dbReference>
<dbReference type="CDD" id="cd00464">
    <property type="entry name" value="SK"/>
    <property type="match status" value="1"/>
</dbReference>
<dbReference type="GeneID" id="18932598"/>
<dbReference type="Pfam" id="PF01488">
    <property type="entry name" value="Shikimate_DH"/>
    <property type="match status" value="1"/>
</dbReference>
<dbReference type="GO" id="GO:0004765">
    <property type="term" value="F:shikimate kinase activity"/>
    <property type="evidence" value="ECO:0007669"/>
    <property type="project" value="UniProtKB-UniRule"/>
</dbReference>
<dbReference type="SUPFAM" id="SSF52540">
    <property type="entry name" value="P-loop containing nucleoside triphosphate hydrolases"/>
    <property type="match status" value="1"/>
</dbReference>
<comment type="catalytic activity">
    <reaction evidence="21 22">
        <text>shikimate + NADP(+) = 3-dehydroshikimate + NADPH + H(+)</text>
        <dbReference type="Rhea" id="RHEA:17737"/>
        <dbReference type="ChEBI" id="CHEBI:15378"/>
        <dbReference type="ChEBI" id="CHEBI:16630"/>
        <dbReference type="ChEBI" id="CHEBI:36208"/>
        <dbReference type="ChEBI" id="CHEBI:57783"/>
        <dbReference type="ChEBI" id="CHEBI:58349"/>
        <dbReference type="EC" id="1.1.1.25"/>
    </reaction>
</comment>
<feature type="region of interest" description="Shikimate dehydrogenase" evidence="21">
    <location>
        <begin position="1311"/>
        <end position="1581"/>
    </location>
</feature>
<dbReference type="GO" id="GO:0003855">
    <property type="term" value="F:3-dehydroquinate dehydratase activity"/>
    <property type="evidence" value="ECO:0007669"/>
    <property type="project" value="UniProtKB-UniRule"/>
</dbReference>
<dbReference type="GO" id="GO:0005737">
    <property type="term" value="C:cytoplasm"/>
    <property type="evidence" value="ECO:0007669"/>
    <property type="project" value="UniProtKB-SubCell"/>
</dbReference>
<feature type="binding site" evidence="21">
    <location>
        <begin position="78"/>
        <end position="81"/>
    </location>
    <ligand>
        <name>NAD(+)</name>
        <dbReference type="ChEBI" id="CHEBI:57540"/>
    </ligand>
</feature>
<dbReference type="EC" id="2.5.1.19" evidence="21"/>
<feature type="binding site" evidence="21">
    <location>
        <position position="141"/>
    </location>
    <ligand>
        <name>7-phospho-2-dehydro-3-deoxy-D-arabino-heptonate</name>
        <dbReference type="ChEBI" id="CHEBI:58394"/>
    </ligand>
</feature>
<comment type="pathway">
    <text evidence="21 22">Metabolic intermediate biosynthesis; chorismate biosynthesis; chorismate from D-erythrose 4-phosphate and phosphoenolpyruvate: step 3/7.</text>
</comment>
<dbReference type="InterPro" id="IPR023000">
    <property type="entry name" value="Shikimate_kinase_CS"/>
</dbReference>
<keyword evidence="10 21" id="KW-0547">Nucleotide-binding</keyword>
<feature type="active site" description="Schiff-base intermediate with substrate; for 3-dehydroquinate dehydratase activity" evidence="21">
    <location>
        <position position="1229"/>
    </location>
</feature>
<dbReference type="Pfam" id="PF01761">
    <property type="entry name" value="DHQ_synthase"/>
    <property type="match status" value="1"/>
</dbReference>
<keyword evidence="12 21" id="KW-0862">Zinc</keyword>
<dbReference type="Gene3D" id="1.20.1090.10">
    <property type="entry name" value="Dehydroquinate synthase-like - alpha domain"/>
    <property type="match status" value="1"/>
</dbReference>
<dbReference type="CDD" id="cd01556">
    <property type="entry name" value="EPSP_synthase"/>
    <property type="match status" value="1"/>
</dbReference>
<dbReference type="PIRSF" id="PIRSF000514">
    <property type="entry name" value="Pentafunct_AroM"/>
    <property type="match status" value="1"/>
</dbReference>
<evidence type="ECO:0000256" key="19">
    <source>
        <dbReference type="ARBA" id="ARBA00044633"/>
    </source>
</evidence>
<evidence type="ECO:0000313" key="30">
    <source>
        <dbReference type="EMBL" id="EGG06402.1"/>
    </source>
</evidence>
<comment type="similarity">
    <text evidence="21 22">In the 4th section; belongs to the type-I 3-dehydroquinase family.</text>
</comment>
<keyword evidence="8 21" id="KW-0808">Transferase</keyword>
<comment type="subcellular location">
    <subcellularLocation>
        <location evidence="21 22">Cytoplasm</location>
    </subcellularLocation>
</comment>
<dbReference type="PRINTS" id="PR01100">
    <property type="entry name" value="SHIKIMTKNASE"/>
</dbReference>
<evidence type="ECO:0000256" key="17">
    <source>
        <dbReference type="ARBA" id="ARBA00023239"/>
    </source>
</evidence>
<dbReference type="FunFam" id="3.65.10.10:FF:000007">
    <property type="entry name" value="Pentafunctional AROM polypeptide"/>
    <property type="match status" value="1"/>
</dbReference>
<keyword evidence="31" id="KW-1185">Reference proteome</keyword>
<dbReference type="HAMAP" id="MF_03143">
    <property type="entry name" value="Pentafunct_AroM"/>
    <property type="match status" value="1"/>
</dbReference>
<feature type="domain" description="3-dehydroquinate synthase C-terminal" evidence="29">
    <location>
        <begin position="186"/>
        <end position="354"/>
    </location>
</feature>
<dbReference type="CDD" id="cd08195">
    <property type="entry name" value="DHQS"/>
    <property type="match status" value="1"/>
</dbReference>
<feature type="binding site" evidence="21">
    <location>
        <begin position="109"/>
        <end position="111"/>
    </location>
    <ligand>
        <name>NAD(+)</name>
        <dbReference type="ChEBI" id="CHEBI:57540"/>
    </ligand>
</feature>
<evidence type="ECO:0000313" key="31">
    <source>
        <dbReference type="Proteomes" id="UP000001072"/>
    </source>
</evidence>
<comment type="similarity">
    <text evidence="21 22">In the C-terminal section; belongs to the shikimate dehydrogenase family.</text>
</comment>
<dbReference type="InterPro" id="IPR041121">
    <property type="entry name" value="SDH_C"/>
</dbReference>
<comment type="pathway">
    <text evidence="2 21 22">Metabolic intermediate biosynthesis; chorismate biosynthesis; chorismate from D-erythrose 4-phosphate and phosphoenolpyruvate: step 5/7.</text>
</comment>
<feature type="binding site" evidence="21">
    <location>
        <position position="185"/>
    </location>
    <ligand>
        <name>NAD(+)</name>
        <dbReference type="ChEBI" id="CHEBI:57540"/>
    </ligand>
</feature>
<keyword evidence="23" id="KW-0812">Transmembrane</keyword>
<feature type="binding site" evidence="21">
    <location>
        <position position="283"/>
    </location>
    <ligand>
        <name>7-phospho-2-dehydro-3-deoxy-D-arabino-heptonate</name>
        <dbReference type="ChEBI" id="CHEBI:58394"/>
    </ligand>
</feature>
<feature type="binding site" evidence="21">
    <location>
        <position position="125"/>
    </location>
    <ligand>
        <name>7-phospho-2-dehydro-3-deoxy-D-arabino-heptonate</name>
        <dbReference type="ChEBI" id="CHEBI:58394"/>
    </ligand>
</feature>
<feature type="binding site" evidence="21">
    <location>
        <position position="114"/>
    </location>
    <ligand>
        <name>NAD(+)</name>
        <dbReference type="ChEBI" id="CHEBI:57540"/>
    </ligand>
</feature>
<dbReference type="SUPFAM" id="SSF56796">
    <property type="entry name" value="Dehydroquinate synthase-like"/>
    <property type="match status" value="1"/>
</dbReference>
<comment type="pathway">
    <text evidence="21 22">Metabolic intermediate biosynthesis; chorismate biosynthesis; chorismate from D-erythrose 4-phosphate and phosphoenolpyruvate: step 2/7.</text>
</comment>
<dbReference type="VEuPathDB" id="FungiDB:MELLADRAFT_74837"/>
<dbReference type="UniPathway" id="UPA00053">
    <property type="reaction ID" value="UER00085"/>
</dbReference>
<comment type="similarity">
    <text evidence="22">In the N-terminal section; belongs to the dehydroquinate synthase family.</text>
</comment>
<dbReference type="GO" id="GO:0046872">
    <property type="term" value="F:metal ion binding"/>
    <property type="evidence" value="ECO:0007669"/>
    <property type="project" value="UniProtKB-UniRule"/>
</dbReference>
<evidence type="ECO:0000256" key="2">
    <source>
        <dbReference type="ARBA" id="ARBA00004842"/>
    </source>
</evidence>
<keyword evidence="23" id="KW-0472">Membrane</keyword>
<comment type="similarity">
    <text evidence="3">In the 2nd section; belongs to the type-I 3-dehydroquinase family.</text>
</comment>
<keyword evidence="7 21" id="KW-0028">Amino-acid biosynthesis</keyword>
<comment type="similarity">
    <text evidence="21 22">In the 2nd section; belongs to the EPSP synthase family.</text>
</comment>
<dbReference type="RefSeq" id="XP_007410236.1">
    <property type="nucleotide sequence ID" value="XM_007410174.1"/>
</dbReference>
<evidence type="ECO:0000256" key="16">
    <source>
        <dbReference type="ARBA" id="ARBA00023141"/>
    </source>
</evidence>
<evidence type="ECO:0000256" key="3">
    <source>
        <dbReference type="ARBA" id="ARBA00006477"/>
    </source>
</evidence>
<dbReference type="PANTHER" id="PTHR21090">
    <property type="entry name" value="AROM/DEHYDROQUINATE SYNTHASE"/>
    <property type="match status" value="1"/>
</dbReference>
<dbReference type="Pfam" id="PF24621">
    <property type="entry name" value="DHQS_C"/>
    <property type="match status" value="1"/>
</dbReference>
<feature type="active site" description="Proton acceptor; for 3-dehydroquinate synthase activity" evidence="21">
    <location>
        <position position="256"/>
    </location>
</feature>
<evidence type="ECO:0000259" key="29">
    <source>
        <dbReference type="Pfam" id="PF24621"/>
    </source>
</evidence>
<dbReference type="InterPro" id="IPR016037">
    <property type="entry name" value="DHQ_synth_AroB"/>
</dbReference>
<dbReference type="EC" id="4.2.1.10" evidence="21"/>
<comment type="cofactor">
    <cofactor evidence="21 22">
        <name>Zn(2+)</name>
        <dbReference type="ChEBI" id="CHEBI:29105"/>
    </cofactor>
    <text evidence="21 22">Binds 2 Zn(2+) ions per subunit.</text>
</comment>
<feature type="domain" description="Enolpyruvate transferase" evidence="24">
    <location>
        <begin position="402"/>
        <end position="842"/>
    </location>
</feature>
<keyword evidence="9 21" id="KW-0479">Metal-binding</keyword>
<dbReference type="SUPFAM" id="SSF51735">
    <property type="entry name" value="NAD(P)-binding Rossmann-fold domains"/>
    <property type="match status" value="1"/>
</dbReference>
<evidence type="ECO:0000256" key="7">
    <source>
        <dbReference type="ARBA" id="ARBA00022605"/>
    </source>
</evidence>
<reference evidence="31" key="1">
    <citation type="journal article" date="2011" name="Proc. Natl. Acad. Sci. U.S.A.">
        <title>Obligate biotrophy features unraveled by the genomic analysis of rust fungi.</title>
        <authorList>
            <person name="Duplessis S."/>
            <person name="Cuomo C.A."/>
            <person name="Lin Y.-C."/>
            <person name="Aerts A."/>
            <person name="Tisserant E."/>
            <person name="Veneault-Fourrey C."/>
            <person name="Joly D.L."/>
            <person name="Hacquard S."/>
            <person name="Amselem J."/>
            <person name="Cantarel B.L."/>
            <person name="Chiu R."/>
            <person name="Coutinho P.M."/>
            <person name="Feau N."/>
            <person name="Field M."/>
            <person name="Frey P."/>
            <person name="Gelhaye E."/>
            <person name="Goldberg J."/>
            <person name="Grabherr M.G."/>
            <person name="Kodira C.D."/>
            <person name="Kohler A."/>
            <person name="Kuees U."/>
            <person name="Lindquist E.A."/>
            <person name="Lucas S.M."/>
            <person name="Mago R."/>
            <person name="Mauceli E."/>
            <person name="Morin E."/>
            <person name="Murat C."/>
            <person name="Pangilinan J.L."/>
            <person name="Park R."/>
            <person name="Pearson M."/>
            <person name="Quesneville H."/>
            <person name="Rouhier N."/>
            <person name="Sakthikumar S."/>
            <person name="Salamov A.A."/>
            <person name="Schmutz J."/>
            <person name="Selles B."/>
            <person name="Shapiro H."/>
            <person name="Tanguay P."/>
            <person name="Tuskan G.A."/>
            <person name="Henrissat B."/>
            <person name="Van de Peer Y."/>
            <person name="Rouze P."/>
            <person name="Ellis J.G."/>
            <person name="Dodds P.N."/>
            <person name="Schein J.E."/>
            <person name="Zhong S."/>
            <person name="Hamelin R.C."/>
            <person name="Grigoriev I.V."/>
            <person name="Szabo L.J."/>
            <person name="Martin F."/>
        </authorList>
    </citation>
    <scope>NUCLEOTIDE SEQUENCE [LARGE SCALE GENOMIC DNA]</scope>
    <source>
        <strain evidence="31">98AG31 / pathotype 3-4-7</strain>
    </source>
</reference>
<dbReference type="Proteomes" id="UP000001072">
    <property type="component" value="Unassembled WGS sequence"/>
</dbReference>
<feature type="binding site" evidence="21">
    <location>
        <position position="157"/>
    </location>
    <ligand>
        <name>7-phospho-2-dehydro-3-deoxy-D-arabino-heptonate</name>
        <dbReference type="ChEBI" id="CHEBI:58394"/>
    </ligand>
</feature>
<dbReference type="GO" id="GO:0003866">
    <property type="term" value="F:3-phosphoshikimate 1-carboxyvinyltransferase activity"/>
    <property type="evidence" value="ECO:0007669"/>
    <property type="project" value="UniProtKB-UniRule"/>
</dbReference>
<comment type="catalytic activity">
    <reaction evidence="21 22">
        <text>7-phospho-2-dehydro-3-deoxy-D-arabino-heptonate = 3-dehydroquinate + phosphate</text>
        <dbReference type="Rhea" id="RHEA:21968"/>
        <dbReference type="ChEBI" id="CHEBI:32364"/>
        <dbReference type="ChEBI" id="CHEBI:43474"/>
        <dbReference type="ChEBI" id="CHEBI:58394"/>
        <dbReference type="EC" id="4.2.3.4"/>
    </reaction>
</comment>
<feature type="active site" description="For EPSP synthase activity" evidence="21">
    <location>
        <position position="831"/>
    </location>
</feature>
<dbReference type="Gene3D" id="3.65.10.10">
    <property type="entry name" value="Enolpyruvate transferase domain"/>
    <property type="match status" value="2"/>
</dbReference>
<feature type="domain" description="3-dehydroquinate synthase N-terminal" evidence="26">
    <location>
        <begin position="72"/>
        <end position="184"/>
    </location>
</feature>
<dbReference type="InterPro" id="IPR008289">
    <property type="entry name" value="Pentafunct_AroM"/>
</dbReference>
<dbReference type="FunCoup" id="F4RMC3">
    <property type="interactions" value="107"/>
</dbReference>
<keyword evidence="13 21" id="KW-0067">ATP-binding</keyword>
<dbReference type="HAMAP" id="MF_00109">
    <property type="entry name" value="Shikimate_kinase"/>
    <property type="match status" value="1"/>
</dbReference>
<dbReference type="PROSITE" id="PS00104">
    <property type="entry name" value="EPSP_SYNTHASE_1"/>
    <property type="match status" value="1"/>
</dbReference>
<feature type="binding site" evidence="21">
    <location>
        <begin position="134"/>
        <end position="135"/>
    </location>
    <ligand>
        <name>NAD(+)</name>
        <dbReference type="ChEBI" id="CHEBI:57540"/>
    </ligand>
</feature>
<comment type="similarity">
    <text evidence="5">Belongs to the EPSP synthase family.</text>
</comment>
<dbReference type="GO" id="GO:0003856">
    <property type="term" value="F:3-dehydroquinate synthase activity"/>
    <property type="evidence" value="ECO:0007669"/>
    <property type="project" value="UniProtKB-UniRule"/>
</dbReference>
<dbReference type="InterPro" id="IPR001986">
    <property type="entry name" value="Enolpyruvate_Tfrase_dom"/>
</dbReference>
<dbReference type="GO" id="GO:0008652">
    <property type="term" value="P:amino acid biosynthetic process"/>
    <property type="evidence" value="ECO:0007669"/>
    <property type="project" value="UniProtKB-KW"/>
</dbReference>
<evidence type="ECO:0000256" key="22">
    <source>
        <dbReference type="PIRNR" id="PIRNR000514"/>
    </source>
</evidence>
<evidence type="ECO:0000259" key="28">
    <source>
        <dbReference type="Pfam" id="PF18317"/>
    </source>
</evidence>
<dbReference type="InterPro" id="IPR031322">
    <property type="entry name" value="Shikimate/glucono_kinase"/>
</dbReference>
<dbReference type="InterPro" id="IPR010110">
    <property type="entry name" value="Shikimate_DH_AroM-type"/>
</dbReference>
<dbReference type="InterPro" id="IPR027417">
    <property type="entry name" value="P-loop_NTPase"/>
</dbReference>
<dbReference type="CDD" id="cd00502">
    <property type="entry name" value="DHQase_I"/>
    <property type="match status" value="1"/>
</dbReference>
<keyword evidence="18 21" id="KW-0511">Multifunctional enzyme</keyword>
<dbReference type="SUPFAM" id="SSF53223">
    <property type="entry name" value="Aminoacid dehydrogenase-like, N-terminal domain"/>
    <property type="match status" value="1"/>
</dbReference>
<dbReference type="InterPro" id="IPR018508">
    <property type="entry name" value="3-dehydroquinate_DH_AS"/>
</dbReference>
<feature type="binding site" evidence="21">
    <location>
        <position position="267"/>
    </location>
    <ligand>
        <name>Zn(2+)</name>
        <dbReference type="ChEBI" id="CHEBI:29105"/>
        <note>catalytic</note>
    </ligand>
</feature>
<evidence type="ECO:0000256" key="20">
    <source>
        <dbReference type="ARBA" id="ARBA00048567"/>
    </source>
</evidence>
<protein>
    <recommendedName>
        <fullName evidence="21">Pentafunctional AROM polypeptide</fullName>
    </recommendedName>
    <domain>
        <recommendedName>
            <fullName evidence="21">3-dehydroquinate synthase</fullName>
            <shortName evidence="21">DHQS</shortName>
            <ecNumber evidence="21">4.2.3.4</ecNumber>
        </recommendedName>
    </domain>
    <domain>
        <recommendedName>
            <fullName evidence="21">3-phosphoshikimate 1-carboxyvinyltransferase</fullName>
            <ecNumber evidence="21">2.5.1.19</ecNumber>
        </recommendedName>
        <alternativeName>
            <fullName evidence="21">5-enolpyruvylshikimate-3-phosphate synthase</fullName>
            <shortName evidence="21">EPSP synthase</shortName>
            <shortName evidence="21">EPSPS</shortName>
        </alternativeName>
    </domain>
    <domain>
        <recommendedName>
            <fullName evidence="21">Shikimate kinase</fullName>
            <shortName evidence="21">SK</shortName>
            <ecNumber evidence="21">2.7.1.71</ecNumber>
        </recommendedName>
    </domain>
    <domain>
        <recommendedName>
            <fullName evidence="21">3-dehydroquinate dehydratase</fullName>
            <shortName evidence="21">3-dehydroquinase</shortName>
            <ecNumber evidence="21">4.2.1.10</ecNumber>
        </recommendedName>
    </domain>
    <domain>
        <recommendedName>
            <fullName evidence="21">Shikimate dehydrogenase</fullName>
            <ecNumber evidence="21">1.1.1.25</ecNumber>
        </recommendedName>
    </domain>
</protein>
<evidence type="ECO:0000259" key="26">
    <source>
        <dbReference type="Pfam" id="PF01761"/>
    </source>
</evidence>
<evidence type="ECO:0000256" key="23">
    <source>
        <dbReference type="SAM" id="Phobius"/>
    </source>
</evidence>
<evidence type="ECO:0000256" key="13">
    <source>
        <dbReference type="ARBA" id="ARBA00022840"/>
    </source>
</evidence>
<dbReference type="InterPro" id="IPR023193">
    <property type="entry name" value="EPSP_synthase_CS"/>
</dbReference>
<comment type="catalytic activity">
    <reaction evidence="20 21 22">
        <text>shikimate + ATP = 3-phosphoshikimate + ADP + H(+)</text>
        <dbReference type="Rhea" id="RHEA:13121"/>
        <dbReference type="ChEBI" id="CHEBI:15378"/>
        <dbReference type="ChEBI" id="CHEBI:30616"/>
        <dbReference type="ChEBI" id="CHEBI:36208"/>
        <dbReference type="ChEBI" id="CHEBI:145989"/>
        <dbReference type="ChEBI" id="CHEBI:456216"/>
        <dbReference type="EC" id="2.7.1.71"/>
    </reaction>
</comment>
<dbReference type="NCBIfam" id="TIGR01093">
    <property type="entry name" value="aroD"/>
    <property type="match status" value="1"/>
</dbReference>
<comment type="subunit">
    <text evidence="21 22">Homodimer.</text>
</comment>
<evidence type="ECO:0000256" key="5">
    <source>
        <dbReference type="ARBA" id="ARBA00009948"/>
    </source>
</evidence>
<dbReference type="SUPFAM" id="SSF55205">
    <property type="entry name" value="EPT/RTPC-like"/>
    <property type="match status" value="1"/>
</dbReference>
<dbReference type="PROSITE" id="PS01028">
    <property type="entry name" value="DEHYDROQUINASE_I"/>
    <property type="match status" value="1"/>
</dbReference>
<feature type="binding site" evidence="21">
    <location>
        <position position="156"/>
    </location>
    <ligand>
        <name>NAD(+)</name>
        <dbReference type="ChEBI" id="CHEBI:57540"/>
    </ligand>
</feature>
<feature type="binding site" evidence="21">
    <location>
        <position position="352"/>
    </location>
    <ligand>
        <name>7-phospho-2-dehydro-3-deoxy-D-arabino-heptonate</name>
        <dbReference type="ChEBI" id="CHEBI:58394"/>
    </ligand>
</feature>
<dbReference type="GO" id="GO:0004764">
    <property type="term" value="F:shikimate 3-dehydrogenase (NADP+) activity"/>
    <property type="evidence" value="ECO:0007669"/>
    <property type="project" value="UniProtKB-UniRule"/>
</dbReference>
<feature type="active site" description="Proton acceptor; for 3-dehydroquinate synthase activity" evidence="21">
    <location>
        <position position="271"/>
    </location>
</feature>
<dbReference type="GO" id="GO:0009423">
    <property type="term" value="P:chorismate biosynthetic process"/>
    <property type="evidence" value="ECO:0007669"/>
    <property type="project" value="UniProtKB-UniRule"/>
</dbReference>
<feature type="active site" description="Proton acceptor; for 3-dehydroquinate dehydratase activity" evidence="21">
    <location>
        <position position="1201"/>
    </location>
</feature>
<feature type="binding site" evidence="21">
    <location>
        <position position="189"/>
    </location>
    <ligand>
        <name>Zn(2+)</name>
        <dbReference type="ChEBI" id="CHEBI:29105"/>
        <note>catalytic</note>
    </ligand>
</feature>
<sequence length="1581" mass="170945">MANQDVQSVHILGSPSIKLGFRLQSYIAHTVLNDLPASTYVIITDSHLAKLHLAPLQDAFEKEKPTAKLLTYIIPPGEQSKSRETKAEIEDWLLEQRCTRDTVLLALGGGVVGDLIGFVAATFMRGLRFCQIPTTLLAMVDSSVGGKTAIDTPLGKNLIGAFWQPSFVFIDPAYLETLPEREFVNGMAEVIKTAAIWDETEFEKLEAGVAAIRSAVLSPPTARETSSITASQELLLSVIRASVAVKAEVVTKDEKETGLRNLVNFGHTIGHAIEAVLTPDLLHGECVSVGMVLEAEISRALGFLRNDAVGRLSKCLTAYGLPVSLADPRMSGAPNASGLTPDRLLDLMSVDKKNAGKLKKVVLLSRIGRTVEERATGVEDSLIKRIIAPCVRVFPGPPSSTQLKITTPGSKSISNRALVLAALSTGTCRLTNLLSSDDTQVMMTALEDMGGASFSWEDGGATLVVRGGGGKLHPPPKGKQVYLGNAGTAARFLTTVCTLITCDDQPGSTSRSERTVITGNARMKQRPIGPLVDALRQGGNELTYLGTEGCLPLEIPGGGLQGGLIELAASVSSQYVSSILLAAPYARNPVTLTLVGGTVISQPYIDMTLAMMAAFGISVKRDEANQHTYHIPIGKYTCPSGAYAIESDASSATYPLAIAALNGLTITLDNIGSASLQGDAQFATKVLGPMGCTVEQTATTTKLVGPSDPGRLRQLGTIDMETMTDAFLTACVVLGVAGSGADGSQSTKVVGIANQRVKECDRIAAMVAELAKLGIRAEELPDGIEVYGKPACELLEGARIHCYDDHRVAMAFSVLGSVPGGKGLVLNEKRCVEKTWPSWWDDFSSKMGFMIEGVGGPTAEEKKSQAAKIDGNNQPSILLCGMRGSGKSFAGRVAASASGWPLIDSDLYFQDRHSTIITDFVHKHGWEAFRREEVASLGEILKKFPTRHVISLGGGIVETKEARELLKNYKGPVVQINRDLEEVKAYLHEDSTRPSLGEPIDVIWKRREPWLLECSNVEFFNLGMTADSPQTLANERRVMRQFFDFITGDDKNHVSLGLESRTYFVALTLPSLTEPMAIHLPALSNFNQLTTGCDAVELRVDLLSSAGKTPQASTVPSLHFIRRQVAALRRLTTLPIIFTVRTDGQGGKFPGQGSEKEYFELLELGLRTGCEYVDVELGHSPELIRQLGAKKGHSLLIGSYHDFAGKLSWNSKEMESKYQAIRKYADIVKLVTVAKSMDDNLALLNFRATHSSTSFPPLITINMGLEGQMSRILSPVLSPLTHELLPEPAAPGQLTYNQIQQALDLLGQHPSRQFWLFGNPIGHSRSPLMHNTSFEALSLRSHVYSPMETDTLDKESVKAVLRAPDFGGASVTIPLKLEVLSLMDELTDEAREVGAVNTIIRRGDKLIGDNTDWYAIATLIRRSLPADPTVRATALVVGAGGTSRAAVYALHRLGVNRIGLVNRTRSRAEELVAAMPTSWSIEVLEDIEEAMKLEPGIVISTVPSDTTKVPKELLKRKGGGVLVELAYEINSGYENVLGDGWKFVNGLEILIEQGSKQFEIWTGKKMPIDKVWKVIKEEEGN</sequence>
<dbReference type="NCBIfam" id="TIGR01357">
    <property type="entry name" value="aroB"/>
    <property type="match status" value="1"/>
</dbReference>
<dbReference type="Gene3D" id="3.20.20.70">
    <property type="entry name" value="Aldolase class I"/>
    <property type="match status" value="1"/>
</dbReference>
<evidence type="ECO:0000256" key="12">
    <source>
        <dbReference type="ARBA" id="ARBA00022833"/>
    </source>
</evidence>
<dbReference type="InterPro" id="IPR013792">
    <property type="entry name" value="RNA3'P_cycl/enolpyr_Trfase_a/b"/>
</dbReference>
<dbReference type="Gene3D" id="3.40.50.300">
    <property type="entry name" value="P-loop containing nucleotide triphosphate hydrolases"/>
    <property type="match status" value="1"/>
</dbReference>
<dbReference type="SUPFAM" id="SSF51569">
    <property type="entry name" value="Aldolase"/>
    <property type="match status" value="1"/>
</dbReference>
<comment type="similarity">
    <text evidence="4">In the N-terminal section; belongs to the shikimate kinase family.</text>
</comment>
<evidence type="ECO:0000256" key="8">
    <source>
        <dbReference type="ARBA" id="ARBA00022679"/>
    </source>
</evidence>
<evidence type="ECO:0000259" key="27">
    <source>
        <dbReference type="Pfam" id="PF08501"/>
    </source>
</evidence>
<dbReference type="Gene3D" id="3.40.50.720">
    <property type="entry name" value="NAD(P)-binding Rossmann-like Domain"/>
    <property type="match status" value="1"/>
</dbReference>
<comment type="similarity">
    <text evidence="21">In the N-terminal section; belongs to the sugar phosphate cyclases superfamily. Dehydroquinate synthase family.</text>
</comment>
<dbReference type="GO" id="GO:0009073">
    <property type="term" value="P:aromatic amino acid family biosynthetic process"/>
    <property type="evidence" value="ECO:0007669"/>
    <property type="project" value="UniProtKB-UniRule"/>
</dbReference>
<dbReference type="EC" id="2.7.1.71" evidence="21"/>
<dbReference type="InterPro" id="IPR046346">
    <property type="entry name" value="Aminoacid_DH-like_N_sf"/>
</dbReference>
<feature type="binding site" evidence="21">
    <location>
        <begin position="174"/>
        <end position="177"/>
    </location>
    <ligand>
        <name>NAD(+)</name>
        <dbReference type="ChEBI" id="CHEBI:57540"/>
    </ligand>
</feature>
<feature type="binding site" evidence="21">
    <location>
        <begin position="881"/>
        <end position="888"/>
    </location>
    <ligand>
        <name>ATP</name>
        <dbReference type="ChEBI" id="CHEBI:30616"/>
    </ligand>
</feature>